<comment type="caution">
    <text evidence="1">The sequence shown here is derived from an EMBL/GenBank/DDBJ whole genome shotgun (WGS) entry which is preliminary data.</text>
</comment>
<proteinExistence type="predicted"/>
<evidence type="ECO:0008006" key="3">
    <source>
        <dbReference type="Google" id="ProtNLM"/>
    </source>
</evidence>
<dbReference type="AlphaFoldDB" id="A0AAW1JL91"/>
<keyword evidence="2" id="KW-1185">Reference proteome</keyword>
<name>A0AAW1JL91_SAPOF</name>
<evidence type="ECO:0000313" key="1">
    <source>
        <dbReference type="EMBL" id="KAK9705044.1"/>
    </source>
</evidence>
<dbReference type="Proteomes" id="UP001443914">
    <property type="component" value="Unassembled WGS sequence"/>
</dbReference>
<organism evidence="1 2">
    <name type="scientific">Saponaria officinalis</name>
    <name type="common">Common soapwort</name>
    <name type="synonym">Lychnis saponaria</name>
    <dbReference type="NCBI Taxonomy" id="3572"/>
    <lineage>
        <taxon>Eukaryota</taxon>
        <taxon>Viridiplantae</taxon>
        <taxon>Streptophyta</taxon>
        <taxon>Embryophyta</taxon>
        <taxon>Tracheophyta</taxon>
        <taxon>Spermatophyta</taxon>
        <taxon>Magnoliopsida</taxon>
        <taxon>eudicotyledons</taxon>
        <taxon>Gunneridae</taxon>
        <taxon>Pentapetalae</taxon>
        <taxon>Caryophyllales</taxon>
        <taxon>Caryophyllaceae</taxon>
        <taxon>Caryophylleae</taxon>
        <taxon>Saponaria</taxon>
    </lineage>
</organism>
<dbReference type="EMBL" id="JBDFQZ010000007">
    <property type="protein sequence ID" value="KAK9705044.1"/>
    <property type="molecule type" value="Genomic_DNA"/>
</dbReference>
<sequence length="147" mass="16940">HLLGQNRIRTTSGFGIALFPDIHICAICACANEDQKHLFFQCGFSGKCVDFLSRKIGIGLPCDCVWEWWNVHRFVSMFHKKVIGALLEALIYHIWFMRNRSFHDGVLCRPEVVLKMVCNEVVIRCRSQVLAHVLSKYGSWLESIRCV</sequence>
<reference evidence="1" key="1">
    <citation type="submission" date="2024-03" db="EMBL/GenBank/DDBJ databases">
        <title>WGS assembly of Saponaria officinalis var. Norfolk2.</title>
        <authorList>
            <person name="Jenkins J."/>
            <person name="Shu S."/>
            <person name="Grimwood J."/>
            <person name="Barry K."/>
            <person name="Goodstein D."/>
            <person name="Schmutz J."/>
            <person name="Leebens-Mack J."/>
            <person name="Osbourn A."/>
        </authorList>
    </citation>
    <scope>NUCLEOTIDE SEQUENCE [LARGE SCALE GENOMIC DNA]</scope>
    <source>
        <strain evidence="1">JIC</strain>
    </source>
</reference>
<gene>
    <name evidence="1" type="ORF">RND81_07G029400</name>
</gene>
<feature type="non-terminal residue" evidence="1">
    <location>
        <position position="1"/>
    </location>
</feature>
<evidence type="ECO:0000313" key="2">
    <source>
        <dbReference type="Proteomes" id="UP001443914"/>
    </source>
</evidence>
<accession>A0AAW1JL91</accession>
<protein>
    <recommendedName>
        <fullName evidence="3">Reverse transcriptase zinc-binding domain-containing protein</fullName>
    </recommendedName>
</protein>